<dbReference type="InterPro" id="IPR001480">
    <property type="entry name" value="Bulb-type_lectin_dom"/>
</dbReference>
<dbReference type="Proteomes" id="UP000187203">
    <property type="component" value="Unassembled WGS sequence"/>
</dbReference>
<dbReference type="SUPFAM" id="SSF56112">
    <property type="entry name" value="Protein kinase-like (PK-like)"/>
    <property type="match status" value="1"/>
</dbReference>
<dbReference type="Pfam" id="PF08276">
    <property type="entry name" value="PAN_2"/>
    <property type="match status" value="1"/>
</dbReference>
<keyword evidence="2" id="KW-1003">Cell membrane</keyword>
<keyword evidence="5 14" id="KW-0732">Signal</keyword>
<feature type="signal peptide" evidence="14">
    <location>
        <begin position="1"/>
        <end position="24"/>
    </location>
</feature>
<dbReference type="SUPFAM" id="SSF51110">
    <property type="entry name" value="alpha-D-mannose-specific plant lectins"/>
    <property type="match status" value="1"/>
</dbReference>
<dbReference type="PIRSF" id="PIRSF000641">
    <property type="entry name" value="SRK"/>
    <property type="match status" value="1"/>
</dbReference>
<evidence type="ECO:0000256" key="7">
    <source>
        <dbReference type="ARBA" id="ARBA00022777"/>
    </source>
</evidence>
<dbReference type="InterPro" id="IPR036426">
    <property type="entry name" value="Bulb-type_lectin_dom_sf"/>
</dbReference>
<evidence type="ECO:0000259" key="15">
    <source>
        <dbReference type="PROSITE" id="PS50011"/>
    </source>
</evidence>
<feature type="domain" description="Bulb-type lectin" evidence="16">
    <location>
        <begin position="25"/>
        <end position="164"/>
    </location>
</feature>
<evidence type="ECO:0000256" key="11">
    <source>
        <dbReference type="ARBA" id="ARBA00047899"/>
    </source>
</evidence>
<evidence type="ECO:0000256" key="14">
    <source>
        <dbReference type="SAM" id="SignalP"/>
    </source>
</evidence>
<dbReference type="InterPro" id="IPR001245">
    <property type="entry name" value="Ser-Thr/Tyr_kinase_cat_dom"/>
</dbReference>
<dbReference type="PROSITE" id="PS50011">
    <property type="entry name" value="PROTEIN_KINASE_DOM"/>
    <property type="match status" value="1"/>
</dbReference>
<dbReference type="EC" id="2.7.11.1" evidence="13"/>
<dbReference type="STRING" id="93759.A0A1R3KYZ9"/>
<comment type="subcellular location">
    <subcellularLocation>
        <location evidence="1">Cell membrane</location>
        <topology evidence="1">Single-pass type I membrane protein</topology>
    </subcellularLocation>
</comment>
<keyword evidence="4 13" id="KW-0808">Transferase</keyword>
<keyword evidence="6 13" id="KW-0547">Nucleotide-binding</keyword>
<dbReference type="AlphaFoldDB" id="A0A1R3KYZ9"/>
<dbReference type="FunFam" id="1.10.510.10:FF:000060">
    <property type="entry name" value="G-type lectin S-receptor-like serine/threonine-protein kinase"/>
    <property type="match status" value="1"/>
</dbReference>
<dbReference type="CDD" id="cd14066">
    <property type="entry name" value="STKc_IRAK"/>
    <property type="match status" value="1"/>
</dbReference>
<evidence type="ECO:0000256" key="12">
    <source>
        <dbReference type="ARBA" id="ARBA00048679"/>
    </source>
</evidence>
<evidence type="ECO:0000256" key="1">
    <source>
        <dbReference type="ARBA" id="ARBA00004251"/>
    </source>
</evidence>
<evidence type="ECO:0000256" key="3">
    <source>
        <dbReference type="ARBA" id="ARBA00022527"/>
    </source>
</evidence>
<accession>A0A1R3KYZ9</accession>
<dbReference type="PROSITE" id="PS00108">
    <property type="entry name" value="PROTEIN_KINASE_ST"/>
    <property type="match status" value="1"/>
</dbReference>
<dbReference type="InterPro" id="IPR003609">
    <property type="entry name" value="Pan_app"/>
</dbReference>
<keyword evidence="8 13" id="KW-0067">ATP-binding</keyword>
<keyword evidence="3 13" id="KW-0723">Serine/threonine-protein kinase</keyword>
<comment type="catalytic activity">
    <reaction evidence="11 13">
        <text>L-threonyl-[protein] + ATP = O-phospho-L-threonyl-[protein] + ADP + H(+)</text>
        <dbReference type="Rhea" id="RHEA:46608"/>
        <dbReference type="Rhea" id="RHEA-COMP:11060"/>
        <dbReference type="Rhea" id="RHEA-COMP:11605"/>
        <dbReference type="ChEBI" id="CHEBI:15378"/>
        <dbReference type="ChEBI" id="CHEBI:30013"/>
        <dbReference type="ChEBI" id="CHEBI:30616"/>
        <dbReference type="ChEBI" id="CHEBI:61977"/>
        <dbReference type="ChEBI" id="CHEBI:456216"/>
        <dbReference type="EC" id="2.7.11.1"/>
    </reaction>
</comment>
<dbReference type="EMBL" id="AWUE01009536">
    <property type="protein sequence ID" value="OMP12334.1"/>
    <property type="molecule type" value="Genomic_DNA"/>
</dbReference>
<dbReference type="Pfam" id="PF01453">
    <property type="entry name" value="B_lectin"/>
    <property type="match status" value="1"/>
</dbReference>
<dbReference type="GO" id="GO:0005886">
    <property type="term" value="C:plasma membrane"/>
    <property type="evidence" value="ECO:0007669"/>
    <property type="project" value="UniProtKB-SubCell"/>
</dbReference>
<comment type="catalytic activity">
    <reaction evidence="12 13">
        <text>L-seryl-[protein] + ATP = O-phospho-L-seryl-[protein] + ADP + H(+)</text>
        <dbReference type="Rhea" id="RHEA:17989"/>
        <dbReference type="Rhea" id="RHEA-COMP:9863"/>
        <dbReference type="Rhea" id="RHEA-COMP:11604"/>
        <dbReference type="ChEBI" id="CHEBI:15378"/>
        <dbReference type="ChEBI" id="CHEBI:29999"/>
        <dbReference type="ChEBI" id="CHEBI:30616"/>
        <dbReference type="ChEBI" id="CHEBI:83421"/>
        <dbReference type="ChEBI" id="CHEBI:456216"/>
        <dbReference type="EC" id="2.7.11.1"/>
    </reaction>
</comment>
<evidence type="ECO:0000313" key="18">
    <source>
        <dbReference type="Proteomes" id="UP000187203"/>
    </source>
</evidence>
<dbReference type="InterPro" id="IPR008271">
    <property type="entry name" value="Ser/Thr_kinase_AS"/>
</dbReference>
<dbReference type="InterPro" id="IPR011009">
    <property type="entry name" value="Kinase-like_dom_sf"/>
</dbReference>
<dbReference type="Pfam" id="PF07714">
    <property type="entry name" value="PK_Tyr_Ser-Thr"/>
    <property type="match status" value="1"/>
</dbReference>
<dbReference type="SMART" id="SM00108">
    <property type="entry name" value="B_lectin"/>
    <property type="match status" value="1"/>
</dbReference>
<feature type="domain" description="Protein kinase" evidence="15">
    <location>
        <begin position="438"/>
        <end position="723"/>
    </location>
</feature>
<reference evidence="18" key="1">
    <citation type="submission" date="2013-09" db="EMBL/GenBank/DDBJ databases">
        <title>Corchorus olitorius genome sequencing.</title>
        <authorList>
            <person name="Alam M."/>
            <person name="Haque M.S."/>
            <person name="Islam M.S."/>
            <person name="Emdad E.M."/>
            <person name="Islam M.M."/>
            <person name="Ahmed B."/>
            <person name="Halim A."/>
            <person name="Hossen Q.M.M."/>
            <person name="Hossain M.Z."/>
            <person name="Ahmed R."/>
            <person name="Khan M.M."/>
            <person name="Islam R."/>
            <person name="Rashid M.M."/>
            <person name="Khan S.A."/>
            <person name="Rahman M.S."/>
            <person name="Alam M."/>
            <person name="Yahiya A.S."/>
            <person name="Khan M.S."/>
            <person name="Azam M.S."/>
            <person name="Haque T."/>
            <person name="Lashkar M.Z.H."/>
            <person name="Akhand A.I."/>
            <person name="Morshed G."/>
            <person name="Roy S."/>
            <person name="Uddin K.S."/>
            <person name="Rabeya T."/>
            <person name="Hossain A.S."/>
            <person name="Chowdhury A."/>
            <person name="Snigdha A.R."/>
            <person name="Mortoza M.S."/>
            <person name="Matin S.A."/>
            <person name="Hoque S.M.E."/>
            <person name="Islam M.K."/>
            <person name="Roy D.K."/>
            <person name="Haider R."/>
            <person name="Moosa M.M."/>
            <person name="Elias S.M."/>
            <person name="Hasan A.M."/>
            <person name="Jahan S."/>
            <person name="Shafiuddin M."/>
            <person name="Mahmood N."/>
            <person name="Shommy N.S."/>
        </authorList>
    </citation>
    <scope>NUCLEOTIDE SEQUENCE [LARGE SCALE GENOMIC DNA]</scope>
    <source>
        <strain evidence="18">cv. O-4</strain>
    </source>
</reference>
<dbReference type="FunFam" id="3.30.200.20:FF:001238">
    <property type="entry name" value="Os08g0179000 protein"/>
    <property type="match status" value="1"/>
</dbReference>
<feature type="chain" id="PRO_5013136785" description="Receptor-like serine/threonine-protein kinase" evidence="14">
    <location>
        <begin position="25"/>
        <end position="756"/>
    </location>
</feature>
<evidence type="ECO:0000256" key="6">
    <source>
        <dbReference type="ARBA" id="ARBA00022741"/>
    </source>
</evidence>
<dbReference type="InterPro" id="IPR021820">
    <property type="entry name" value="S-locus_recpt_kinase_C"/>
</dbReference>
<evidence type="ECO:0000256" key="9">
    <source>
        <dbReference type="ARBA" id="ARBA00023157"/>
    </source>
</evidence>
<sequence length="756" mass="85501">MLISLKLVLLIILTCLWICCAVAARNTLNQGEKFNSSHRLVSKGGLFTLLFIKQEYRPFSWDGKDFGFYLAIQYTDSLTGSSGGEDVSHPIWLANREDAIADESGALIIDATGLKITRHGGNPIQLFSFHSTNSPTNNISLVLQGSGNLVLQHYANNSNITTILWQSFDYPTDTFLPGMKLGFSRDKNWSLSSWLSQSIPAPGAFNLKWDPLQERLVVWLRDEMVYWTSGENLANIRLADSNKDYNFTKVSNGDEQYVHYTLRPTWLTKYRRMVMNYDGDLYARDVNVLDSYFCAGDSTKGGCERWEGPKCRSNGDKYEMKTVTTTYPSSTSHSTYNKSVTLYDCKDMCWKDCKCLGVYAGDDYKYGLGCHFLIGPYVEGDIRGDSYQVITRPQTEKSLLELMTSDEMGEITEFQDGNNGHNLNIYSPKLINSATNCFSPENLLGKGGFGPVFKGTMPSGQAVAIKRLSRGSGQGLVEFKNELILIAKLQHTNLVRLLGFCIQGEEKMLVYEYMPNKSLDFFIFDESKRKLLDWSMRFRIIEGIAQGLLYLHKYSRLRIIHRDLKLSNILLDENMNPKISDFGMARIYKTSEVEPNTNRIVGTYGYMAPEYAMEGTFSVKSDVYSFGVMMLEIVSGKKNTSNFQFDRPINLVGYAWELWKHGASLELVDPTLKDSCSKNQVLKCITLGLLCVEDSPLDRPTMSDVISMLNGEMQLPLPKRPAFSTARNMVEINSRVEKEKENYTINGLSMSEMDAR</sequence>
<dbReference type="PANTHER" id="PTHR27002:SF1063">
    <property type="entry name" value="RECEPTOR-LIKE SERINE_THREONINE-PROTEIN KINASE"/>
    <property type="match status" value="1"/>
</dbReference>
<dbReference type="OrthoDB" id="4062651at2759"/>
<dbReference type="InterPro" id="IPR000719">
    <property type="entry name" value="Prot_kinase_dom"/>
</dbReference>
<keyword evidence="18" id="KW-1185">Reference proteome</keyword>
<dbReference type="GO" id="GO:0004674">
    <property type="term" value="F:protein serine/threonine kinase activity"/>
    <property type="evidence" value="ECO:0007669"/>
    <property type="project" value="UniProtKB-KW"/>
</dbReference>
<comment type="similarity">
    <text evidence="13">Belongs to the protein kinase superfamily. Ser/Thr protein kinase family.</text>
</comment>
<dbReference type="Gene3D" id="3.30.200.20">
    <property type="entry name" value="Phosphorylase Kinase, domain 1"/>
    <property type="match status" value="1"/>
</dbReference>
<gene>
    <name evidence="17" type="ORF">COLO4_03299</name>
</gene>
<dbReference type="InterPro" id="IPR024171">
    <property type="entry name" value="SRK-like_kinase"/>
</dbReference>
<name>A0A1R3KYZ9_9ROSI</name>
<dbReference type="PANTHER" id="PTHR27002">
    <property type="entry name" value="RECEPTOR-LIKE SERINE/THREONINE-PROTEIN KINASE SD1-8"/>
    <property type="match status" value="1"/>
</dbReference>
<evidence type="ECO:0000256" key="13">
    <source>
        <dbReference type="PIRNR" id="PIRNR000641"/>
    </source>
</evidence>
<dbReference type="Gene3D" id="1.10.510.10">
    <property type="entry name" value="Transferase(Phosphotransferase) domain 1"/>
    <property type="match status" value="1"/>
</dbReference>
<dbReference type="PROSITE" id="PS50927">
    <property type="entry name" value="BULB_LECTIN"/>
    <property type="match status" value="1"/>
</dbReference>
<keyword evidence="7 13" id="KW-0418">Kinase</keyword>
<evidence type="ECO:0000313" key="17">
    <source>
        <dbReference type="EMBL" id="OMP12334.1"/>
    </source>
</evidence>
<comment type="caution">
    <text evidence="17">The sequence shown here is derived from an EMBL/GenBank/DDBJ whole genome shotgun (WGS) entry which is preliminary data.</text>
</comment>
<dbReference type="Gene3D" id="2.90.10.10">
    <property type="entry name" value="Bulb-type lectin domain"/>
    <property type="match status" value="1"/>
</dbReference>
<proteinExistence type="inferred from homology"/>
<keyword evidence="10" id="KW-0325">Glycoprotein</keyword>
<evidence type="ECO:0000256" key="8">
    <source>
        <dbReference type="ARBA" id="ARBA00022840"/>
    </source>
</evidence>
<keyword evidence="9" id="KW-1015">Disulfide bond</keyword>
<dbReference type="GO" id="GO:0005524">
    <property type="term" value="F:ATP binding"/>
    <property type="evidence" value="ECO:0007669"/>
    <property type="project" value="UniProtKB-KW"/>
</dbReference>
<dbReference type="GO" id="GO:0106310">
    <property type="term" value="F:protein serine kinase activity"/>
    <property type="evidence" value="ECO:0007669"/>
    <property type="project" value="RHEA"/>
</dbReference>
<evidence type="ECO:0000256" key="2">
    <source>
        <dbReference type="ARBA" id="ARBA00022475"/>
    </source>
</evidence>
<protein>
    <recommendedName>
        <fullName evidence="13">Receptor-like serine/threonine-protein kinase</fullName>
        <ecNumber evidence="13">2.7.11.1</ecNumber>
    </recommendedName>
</protein>
<evidence type="ECO:0000256" key="10">
    <source>
        <dbReference type="ARBA" id="ARBA00023180"/>
    </source>
</evidence>
<evidence type="ECO:0000256" key="4">
    <source>
        <dbReference type="ARBA" id="ARBA00022679"/>
    </source>
</evidence>
<organism evidence="17 18">
    <name type="scientific">Corchorus olitorius</name>
    <dbReference type="NCBI Taxonomy" id="93759"/>
    <lineage>
        <taxon>Eukaryota</taxon>
        <taxon>Viridiplantae</taxon>
        <taxon>Streptophyta</taxon>
        <taxon>Embryophyta</taxon>
        <taxon>Tracheophyta</taxon>
        <taxon>Spermatophyta</taxon>
        <taxon>Magnoliopsida</taxon>
        <taxon>eudicotyledons</taxon>
        <taxon>Gunneridae</taxon>
        <taxon>Pentapetalae</taxon>
        <taxon>rosids</taxon>
        <taxon>malvids</taxon>
        <taxon>Malvales</taxon>
        <taxon>Malvaceae</taxon>
        <taxon>Grewioideae</taxon>
        <taxon>Apeibeae</taxon>
        <taxon>Corchorus</taxon>
    </lineage>
</organism>
<dbReference type="Pfam" id="PF11883">
    <property type="entry name" value="DUF3403"/>
    <property type="match status" value="1"/>
</dbReference>
<dbReference type="SMART" id="SM00220">
    <property type="entry name" value="S_TKc"/>
    <property type="match status" value="1"/>
</dbReference>
<keyword evidence="2" id="KW-0472">Membrane</keyword>
<evidence type="ECO:0000259" key="16">
    <source>
        <dbReference type="PROSITE" id="PS50927"/>
    </source>
</evidence>
<evidence type="ECO:0000256" key="5">
    <source>
        <dbReference type="ARBA" id="ARBA00022729"/>
    </source>
</evidence>